<dbReference type="OrthoDB" id="1045822at2759"/>
<protein>
    <submittedName>
        <fullName evidence="2">Protein PLANT CADMIUM RESISTANCE 2-like</fullName>
    </submittedName>
</protein>
<reference evidence="2" key="1">
    <citation type="submission" date="2025-08" db="UniProtKB">
        <authorList>
            <consortium name="RefSeq"/>
        </authorList>
    </citation>
    <scope>IDENTIFICATION</scope>
    <source>
        <tissue evidence="2">Leaf</tissue>
    </source>
</reference>
<dbReference type="RefSeq" id="XP_030523225.1">
    <property type="nucleotide sequence ID" value="XM_030667365.2"/>
</dbReference>
<dbReference type="Proteomes" id="UP000827889">
    <property type="component" value="Chromosome 11"/>
</dbReference>
<dbReference type="KEGG" id="rarg:115735922"/>
<dbReference type="InterPro" id="IPR006461">
    <property type="entry name" value="PLAC_motif_containing"/>
</dbReference>
<dbReference type="GeneID" id="115735922"/>
<dbReference type="PANTHER" id="PTHR15907">
    <property type="entry name" value="DUF614 FAMILY PROTEIN-RELATED"/>
    <property type="match status" value="1"/>
</dbReference>
<dbReference type="NCBIfam" id="TIGR01571">
    <property type="entry name" value="A_thal_Cys_rich"/>
    <property type="match status" value="1"/>
</dbReference>
<evidence type="ECO:0000313" key="1">
    <source>
        <dbReference type="Proteomes" id="UP000827889"/>
    </source>
</evidence>
<name>A0A8B8NL54_9MYRT</name>
<proteinExistence type="predicted"/>
<evidence type="ECO:0000313" key="2">
    <source>
        <dbReference type="RefSeq" id="XP_030523225.1"/>
    </source>
</evidence>
<gene>
    <name evidence="2" type="primary">LOC115735922</name>
</gene>
<organism evidence="1 2">
    <name type="scientific">Rhodamnia argentea</name>
    <dbReference type="NCBI Taxonomy" id="178133"/>
    <lineage>
        <taxon>Eukaryota</taxon>
        <taxon>Viridiplantae</taxon>
        <taxon>Streptophyta</taxon>
        <taxon>Embryophyta</taxon>
        <taxon>Tracheophyta</taxon>
        <taxon>Spermatophyta</taxon>
        <taxon>Magnoliopsida</taxon>
        <taxon>eudicotyledons</taxon>
        <taxon>Gunneridae</taxon>
        <taxon>Pentapetalae</taxon>
        <taxon>rosids</taxon>
        <taxon>malvids</taxon>
        <taxon>Myrtales</taxon>
        <taxon>Myrtaceae</taxon>
        <taxon>Myrtoideae</taxon>
        <taxon>Myrteae</taxon>
        <taxon>Australasian group</taxon>
        <taxon>Rhodamnia</taxon>
    </lineage>
</organism>
<sequence length="207" mass="22781">MHHYHHFQNFKTTGCIQTNQMYPSLNQPEKYSVDGHPGHDVPTSGYPNPMASSVQAVAPPYAASGLRPHAAAGKWSTNLCHCCDDPANCVITCFCPCITFGQIAEIVDRGSTTCAANGAAYGLLAMTGFACLYSCFYRSKLRGQYDLAEDPCVDCLVHFFCEACALCQEYRELKNRGFDMGIGWEVNVDRQKRGVMVPPVMGQSMTR</sequence>
<accession>A0A8B8NL54</accession>
<dbReference type="Pfam" id="PF04749">
    <property type="entry name" value="PLAC8"/>
    <property type="match status" value="1"/>
</dbReference>
<keyword evidence="1" id="KW-1185">Reference proteome</keyword>
<dbReference type="AlphaFoldDB" id="A0A8B8NL54"/>